<name>A0AAD1U820_EUPCR</name>
<evidence type="ECO:0000313" key="2">
    <source>
        <dbReference type="EMBL" id="CAI2360784.1"/>
    </source>
</evidence>
<gene>
    <name evidence="2" type="ORF">ECRASSUSDP1_LOCUS2089</name>
</gene>
<feature type="region of interest" description="Disordered" evidence="1">
    <location>
        <begin position="1"/>
        <end position="23"/>
    </location>
</feature>
<feature type="compositionally biased region" description="Basic and acidic residues" evidence="1">
    <location>
        <begin position="252"/>
        <end position="261"/>
    </location>
</feature>
<dbReference type="EMBL" id="CAMPGE010001981">
    <property type="protein sequence ID" value="CAI2360784.1"/>
    <property type="molecule type" value="Genomic_DNA"/>
</dbReference>
<sequence>MISFLYQPASKRAEKPKLNTDKSIDAQRKSYDRAFEMKNLDLNELDKKYCKPFNFKFEKVNRYQRKEIDFFQNLNENMKREAAENRDHFEVCDEIYNFSKKRQGREISLLDKIYVRPKSKFEQYQNASKANSKDSFFITNVKKFDESECPTNIISCKEKIRDTRPISLINNEVIKKVLKEKKPTQIFNTTKEIPEMNDLTLYQKTPMNTTVNQSAKLQASKRRDITTEIHKSTPFHSGKPFQRNFNEIIEEEQKSKSDSHNKNHRSYTKIKGSNSGNKHILSRTFDLTHKENKLKNNLGCQRGKTMYRKSKSKKKIDLTTKFLKNIEINRRRKQEEREQLYSRFTHRTKPITERSTMSPTSRLMSKLDGVRGKSFDFTKRKEPKKIQKKLRNLVEGCKEGLRIFPNCDNAIEYGTFVEKVKQKYMRNTSDILQGFSKLNCKDLKRNYKWKLTSQKEEQEGECIAVKEYRTGMLDTRRTVAFIERTKNVAKILSTIKQRHA</sequence>
<dbReference type="AlphaFoldDB" id="A0AAD1U820"/>
<comment type="caution">
    <text evidence="2">The sequence shown here is derived from an EMBL/GenBank/DDBJ whole genome shotgun (WGS) entry which is preliminary data.</text>
</comment>
<evidence type="ECO:0000313" key="3">
    <source>
        <dbReference type="Proteomes" id="UP001295684"/>
    </source>
</evidence>
<keyword evidence="3" id="KW-1185">Reference proteome</keyword>
<feature type="region of interest" description="Disordered" evidence="1">
    <location>
        <begin position="252"/>
        <end position="277"/>
    </location>
</feature>
<evidence type="ECO:0000256" key="1">
    <source>
        <dbReference type="SAM" id="MobiDB-lite"/>
    </source>
</evidence>
<accession>A0AAD1U820</accession>
<protein>
    <submittedName>
        <fullName evidence="2">Uncharacterized protein</fullName>
    </submittedName>
</protein>
<feature type="compositionally biased region" description="Basic and acidic residues" evidence="1">
    <location>
        <begin position="11"/>
        <end position="23"/>
    </location>
</feature>
<organism evidence="2 3">
    <name type="scientific">Euplotes crassus</name>
    <dbReference type="NCBI Taxonomy" id="5936"/>
    <lineage>
        <taxon>Eukaryota</taxon>
        <taxon>Sar</taxon>
        <taxon>Alveolata</taxon>
        <taxon>Ciliophora</taxon>
        <taxon>Intramacronucleata</taxon>
        <taxon>Spirotrichea</taxon>
        <taxon>Hypotrichia</taxon>
        <taxon>Euplotida</taxon>
        <taxon>Euplotidae</taxon>
        <taxon>Moneuplotes</taxon>
    </lineage>
</organism>
<dbReference type="Proteomes" id="UP001295684">
    <property type="component" value="Unassembled WGS sequence"/>
</dbReference>
<reference evidence="2" key="1">
    <citation type="submission" date="2023-07" db="EMBL/GenBank/DDBJ databases">
        <authorList>
            <consortium name="AG Swart"/>
            <person name="Singh M."/>
            <person name="Singh A."/>
            <person name="Seah K."/>
            <person name="Emmerich C."/>
        </authorList>
    </citation>
    <scope>NUCLEOTIDE SEQUENCE</scope>
    <source>
        <strain evidence="2">DP1</strain>
    </source>
</reference>
<proteinExistence type="predicted"/>